<keyword evidence="2" id="KW-1185">Reference proteome</keyword>
<dbReference type="STRING" id="930990.A0A067MNS4"/>
<evidence type="ECO:0000313" key="2">
    <source>
        <dbReference type="Proteomes" id="UP000027195"/>
    </source>
</evidence>
<gene>
    <name evidence="1" type="ORF">BOTBODRAFT_31029</name>
</gene>
<dbReference type="CDD" id="cd02603">
    <property type="entry name" value="HAD_sEH-N_like"/>
    <property type="match status" value="1"/>
</dbReference>
<dbReference type="GO" id="GO:0016791">
    <property type="term" value="F:phosphatase activity"/>
    <property type="evidence" value="ECO:0007669"/>
    <property type="project" value="UniProtKB-ARBA"/>
</dbReference>
<dbReference type="InterPro" id="IPR006439">
    <property type="entry name" value="HAD-SF_hydro_IA"/>
</dbReference>
<dbReference type="SFLD" id="SFLDG01129">
    <property type="entry name" value="C1.5:_HAD__Beta-PGM__Phosphata"/>
    <property type="match status" value="1"/>
</dbReference>
<sequence length="263" mass="29072">MPTIRAVFFDIGGVVVRSPLLAINAYEAEKNLPRDYLNVIITNLGHDGSWQRFERGEMEIRSFYQAFGRELSDLESGKKWYQGYCASKGMACPPLPAHLHIDGRELFGRMMRESASYDPLIVEAIRCLRASGKYRVVALTNNFSGPFSSLDQSELDFLGRSDGPVPCSMVEMFDDFVDSSSVGMRKPEPGFYLHGCARNGVRPDEVVFLDDLGMNLKAASKLGMHTIHVPIGGSEGALRKLEAILGLSLIGEELNSSTEKSKL</sequence>
<evidence type="ECO:0008006" key="3">
    <source>
        <dbReference type="Google" id="ProtNLM"/>
    </source>
</evidence>
<dbReference type="Proteomes" id="UP000027195">
    <property type="component" value="Unassembled WGS sequence"/>
</dbReference>
<dbReference type="Gene3D" id="1.10.150.240">
    <property type="entry name" value="Putative phosphatase, domain 2"/>
    <property type="match status" value="1"/>
</dbReference>
<dbReference type="InterPro" id="IPR023198">
    <property type="entry name" value="PGP-like_dom2"/>
</dbReference>
<dbReference type="InterPro" id="IPR052898">
    <property type="entry name" value="ACAD10-like"/>
</dbReference>
<dbReference type="PANTHER" id="PTHR47829:SF1">
    <property type="entry name" value="HAD FAMILY PHOSPHATASE"/>
    <property type="match status" value="1"/>
</dbReference>
<name>A0A067MNS4_BOTB1</name>
<evidence type="ECO:0000313" key="1">
    <source>
        <dbReference type="EMBL" id="KDQ16340.1"/>
    </source>
</evidence>
<dbReference type="Pfam" id="PF00702">
    <property type="entry name" value="Hydrolase"/>
    <property type="match status" value="1"/>
</dbReference>
<dbReference type="InParanoid" id="A0A067MNS4"/>
<dbReference type="NCBIfam" id="TIGR01509">
    <property type="entry name" value="HAD-SF-IA-v3"/>
    <property type="match status" value="1"/>
</dbReference>
<dbReference type="HOGENOM" id="CLU_045011_1_0_1"/>
<dbReference type="AlphaFoldDB" id="A0A067MNS4"/>
<dbReference type="OrthoDB" id="1694274at2759"/>
<dbReference type="SFLD" id="SFLDS00003">
    <property type="entry name" value="Haloacid_Dehalogenase"/>
    <property type="match status" value="1"/>
</dbReference>
<organism evidence="1 2">
    <name type="scientific">Botryobasidium botryosum (strain FD-172 SS1)</name>
    <dbReference type="NCBI Taxonomy" id="930990"/>
    <lineage>
        <taxon>Eukaryota</taxon>
        <taxon>Fungi</taxon>
        <taxon>Dikarya</taxon>
        <taxon>Basidiomycota</taxon>
        <taxon>Agaricomycotina</taxon>
        <taxon>Agaricomycetes</taxon>
        <taxon>Cantharellales</taxon>
        <taxon>Botryobasidiaceae</taxon>
        <taxon>Botryobasidium</taxon>
    </lineage>
</organism>
<dbReference type="PANTHER" id="PTHR47829">
    <property type="entry name" value="HYDROLASE, PUTATIVE (AFU_ORTHOLOGUE AFUA_1G12880)-RELATED"/>
    <property type="match status" value="1"/>
</dbReference>
<proteinExistence type="predicted"/>
<dbReference type="Gene3D" id="3.40.50.1000">
    <property type="entry name" value="HAD superfamily/HAD-like"/>
    <property type="match status" value="1"/>
</dbReference>
<reference evidence="2" key="1">
    <citation type="journal article" date="2014" name="Proc. Natl. Acad. Sci. U.S.A.">
        <title>Extensive sampling of basidiomycete genomes demonstrates inadequacy of the white-rot/brown-rot paradigm for wood decay fungi.</title>
        <authorList>
            <person name="Riley R."/>
            <person name="Salamov A.A."/>
            <person name="Brown D.W."/>
            <person name="Nagy L.G."/>
            <person name="Floudas D."/>
            <person name="Held B.W."/>
            <person name="Levasseur A."/>
            <person name="Lombard V."/>
            <person name="Morin E."/>
            <person name="Otillar R."/>
            <person name="Lindquist E.A."/>
            <person name="Sun H."/>
            <person name="LaButti K.M."/>
            <person name="Schmutz J."/>
            <person name="Jabbour D."/>
            <person name="Luo H."/>
            <person name="Baker S.E."/>
            <person name="Pisabarro A.G."/>
            <person name="Walton J.D."/>
            <person name="Blanchette R.A."/>
            <person name="Henrissat B."/>
            <person name="Martin F."/>
            <person name="Cullen D."/>
            <person name="Hibbett D.S."/>
            <person name="Grigoriev I.V."/>
        </authorList>
    </citation>
    <scope>NUCLEOTIDE SEQUENCE [LARGE SCALE GENOMIC DNA]</scope>
    <source>
        <strain evidence="2">FD-172 SS1</strain>
    </source>
</reference>
<dbReference type="EMBL" id="KL198028">
    <property type="protein sequence ID" value="KDQ16340.1"/>
    <property type="molecule type" value="Genomic_DNA"/>
</dbReference>
<dbReference type="SUPFAM" id="SSF56784">
    <property type="entry name" value="HAD-like"/>
    <property type="match status" value="1"/>
</dbReference>
<dbReference type="InterPro" id="IPR036412">
    <property type="entry name" value="HAD-like_sf"/>
</dbReference>
<dbReference type="InterPro" id="IPR023214">
    <property type="entry name" value="HAD_sf"/>
</dbReference>
<protein>
    <recommendedName>
        <fullName evidence="3">HAD-like protein</fullName>
    </recommendedName>
</protein>
<accession>A0A067MNS4</accession>